<evidence type="ECO:0000313" key="2">
    <source>
        <dbReference type="Proteomes" id="UP001499924"/>
    </source>
</evidence>
<name>A0ABP6NVE8_9ACTN</name>
<organism evidence="1 2">
    <name type="scientific">Blastococcus jejuensis</name>
    <dbReference type="NCBI Taxonomy" id="351224"/>
    <lineage>
        <taxon>Bacteria</taxon>
        <taxon>Bacillati</taxon>
        <taxon>Actinomycetota</taxon>
        <taxon>Actinomycetes</taxon>
        <taxon>Geodermatophilales</taxon>
        <taxon>Geodermatophilaceae</taxon>
        <taxon>Blastococcus</taxon>
    </lineage>
</organism>
<dbReference type="EMBL" id="BAAAVV010000002">
    <property type="protein sequence ID" value="GAA3159146.1"/>
    <property type="molecule type" value="Genomic_DNA"/>
</dbReference>
<accession>A0ABP6NVE8</accession>
<dbReference type="Proteomes" id="UP001499924">
    <property type="component" value="Unassembled WGS sequence"/>
</dbReference>
<gene>
    <name evidence="1" type="ORF">GCM10010531_08150</name>
</gene>
<protein>
    <submittedName>
        <fullName evidence="1">Uncharacterized protein</fullName>
    </submittedName>
</protein>
<evidence type="ECO:0000313" key="1">
    <source>
        <dbReference type="EMBL" id="GAA3159146.1"/>
    </source>
</evidence>
<dbReference type="RefSeq" id="WP_344687285.1">
    <property type="nucleotide sequence ID" value="NZ_BAAAVV010000002.1"/>
</dbReference>
<comment type="caution">
    <text evidence="1">The sequence shown here is derived from an EMBL/GenBank/DDBJ whole genome shotgun (WGS) entry which is preliminary data.</text>
</comment>
<sequence length="60" mass="6391">MSPTVTSLEQIDLDISLAFVALGVARSAYARCPSGENAGAVDDAERAVNQLLDARLDTRR</sequence>
<reference evidence="2" key="1">
    <citation type="journal article" date="2019" name="Int. J. Syst. Evol. Microbiol.">
        <title>The Global Catalogue of Microorganisms (GCM) 10K type strain sequencing project: providing services to taxonomists for standard genome sequencing and annotation.</title>
        <authorList>
            <consortium name="The Broad Institute Genomics Platform"/>
            <consortium name="The Broad Institute Genome Sequencing Center for Infectious Disease"/>
            <person name="Wu L."/>
            <person name="Ma J."/>
        </authorList>
    </citation>
    <scope>NUCLEOTIDE SEQUENCE [LARGE SCALE GENOMIC DNA]</scope>
    <source>
        <strain evidence="2">JCM 15614</strain>
    </source>
</reference>
<keyword evidence="2" id="KW-1185">Reference proteome</keyword>
<proteinExistence type="predicted"/>